<organism evidence="2 3">
    <name type="scientific">Carpinus fangiana</name>
    <dbReference type="NCBI Taxonomy" id="176857"/>
    <lineage>
        <taxon>Eukaryota</taxon>
        <taxon>Viridiplantae</taxon>
        <taxon>Streptophyta</taxon>
        <taxon>Embryophyta</taxon>
        <taxon>Tracheophyta</taxon>
        <taxon>Spermatophyta</taxon>
        <taxon>Magnoliopsida</taxon>
        <taxon>eudicotyledons</taxon>
        <taxon>Gunneridae</taxon>
        <taxon>Pentapetalae</taxon>
        <taxon>rosids</taxon>
        <taxon>fabids</taxon>
        <taxon>Fagales</taxon>
        <taxon>Betulaceae</taxon>
        <taxon>Carpinus</taxon>
    </lineage>
</organism>
<feature type="compositionally biased region" description="Low complexity" evidence="1">
    <location>
        <begin position="196"/>
        <end position="213"/>
    </location>
</feature>
<feature type="region of interest" description="Disordered" evidence="1">
    <location>
        <begin position="410"/>
        <end position="443"/>
    </location>
</feature>
<gene>
    <name evidence="2" type="ORF">FH972_020503</name>
</gene>
<feature type="compositionally biased region" description="Polar residues" evidence="1">
    <location>
        <begin position="270"/>
        <end position="281"/>
    </location>
</feature>
<dbReference type="AlphaFoldDB" id="A0A5N6RVK8"/>
<evidence type="ECO:0000313" key="3">
    <source>
        <dbReference type="Proteomes" id="UP000327013"/>
    </source>
</evidence>
<accession>A0A5N6RVK8</accession>
<dbReference type="Proteomes" id="UP000327013">
    <property type="component" value="Chromosome 8"/>
</dbReference>
<evidence type="ECO:0000313" key="2">
    <source>
        <dbReference type="EMBL" id="KAE8125729.1"/>
    </source>
</evidence>
<dbReference type="OrthoDB" id="1923324at2759"/>
<feature type="compositionally biased region" description="Basic and acidic residues" evidence="1">
    <location>
        <begin position="426"/>
        <end position="435"/>
    </location>
</feature>
<reference evidence="2 3" key="1">
    <citation type="submission" date="2019-06" db="EMBL/GenBank/DDBJ databases">
        <title>A chromosomal-level reference genome of Carpinus fangiana (Coryloideae, Betulaceae).</title>
        <authorList>
            <person name="Yang X."/>
            <person name="Wang Z."/>
            <person name="Zhang L."/>
            <person name="Hao G."/>
            <person name="Liu J."/>
            <person name="Yang Y."/>
        </authorList>
    </citation>
    <scope>NUCLEOTIDE SEQUENCE [LARGE SCALE GENOMIC DNA]</scope>
    <source>
        <strain evidence="2">Cfa_2016G</strain>
        <tissue evidence="2">Leaf</tissue>
    </source>
</reference>
<proteinExistence type="predicted"/>
<keyword evidence="3" id="KW-1185">Reference proteome</keyword>
<name>A0A5N6RVK8_9ROSI</name>
<protein>
    <submittedName>
        <fullName evidence="2">Uncharacterized protein</fullName>
    </submittedName>
</protein>
<feature type="region of interest" description="Disordered" evidence="1">
    <location>
        <begin position="182"/>
        <end position="213"/>
    </location>
</feature>
<feature type="compositionally biased region" description="Low complexity" evidence="1">
    <location>
        <begin position="252"/>
        <end position="263"/>
    </location>
</feature>
<dbReference type="EMBL" id="CM017328">
    <property type="protein sequence ID" value="KAE8125729.1"/>
    <property type="molecule type" value="Genomic_DNA"/>
</dbReference>
<evidence type="ECO:0000256" key="1">
    <source>
        <dbReference type="SAM" id="MobiDB-lite"/>
    </source>
</evidence>
<feature type="region of interest" description="Disordered" evidence="1">
    <location>
        <begin position="229"/>
        <end position="285"/>
    </location>
</feature>
<sequence>MAQKVERNTKMACKKADDHWAFLEEIEAPMWVDLTLEANFNNQDINNEWFRTSHPFHQCSSHQLKSAFAHSGEGITSSDFDLQGSTSPKIPLSVSRSRGKEYRSKKWKAEIHDFASSVKHPIKVLGGKSYLVDPQCGEKIKPKSGFINLKGTSRSKSGSICESILTGNSILGCSKPVSTCGDPASRLSSMGNKTCESNTSTITSQSSQQQEQNYSIPLLSDMRISLRKSCSTRQAPRVEMNNDKRLSRGRKSSSGISSVGSSSNPCYDVRSSTSTSLSQRGITPDSRNVMRMTYAAKNKVKKLSVSRASTIKIEDVSCSSRRGAKINLVKSVHHQEAAKPRALVPLGVNEQESSTAGVKSKEKMRAGRFKRLAGDGKENATGRMSVSQKCSGKGIAAVAMIKDQKGTKQSVRHTGGAGLVGSQEKVTVRHEENNKPAKVTQRGTKRIVNPRRPSFDERRAWQHTGLCTVQT</sequence>
<feature type="compositionally biased region" description="Polar residues" evidence="1">
    <location>
        <begin position="186"/>
        <end position="195"/>
    </location>
</feature>